<accession>A0A645GFX9</accession>
<evidence type="ECO:0000256" key="1">
    <source>
        <dbReference type="SAM" id="MobiDB-lite"/>
    </source>
</evidence>
<comment type="caution">
    <text evidence="2">The sequence shown here is derived from an EMBL/GenBank/DDBJ whole genome shotgun (WGS) entry which is preliminary data.</text>
</comment>
<reference evidence="2" key="1">
    <citation type="submission" date="2019-08" db="EMBL/GenBank/DDBJ databases">
        <authorList>
            <person name="Kucharzyk K."/>
            <person name="Murdoch R.W."/>
            <person name="Higgins S."/>
            <person name="Loffler F."/>
        </authorList>
    </citation>
    <scope>NUCLEOTIDE SEQUENCE</scope>
</reference>
<organism evidence="2">
    <name type="scientific">bioreactor metagenome</name>
    <dbReference type="NCBI Taxonomy" id="1076179"/>
    <lineage>
        <taxon>unclassified sequences</taxon>
        <taxon>metagenomes</taxon>
        <taxon>ecological metagenomes</taxon>
    </lineage>
</organism>
<dbReference type="AlphaFoldDB" id="A0A645GFX9"/>
<feature type="region of interest" description="Disordered" evidence="1">
    <location>
        <begin position="1"/>
        <end position="20"/>
    </location>
</feature>
<feature type="compositionally biased region" description="Basic residues" evidence="1">
    <location>
        <begin position="1"/>
        <end position="10"/>
    </location>
</feature>
<sequence>MQREGKHRSTGSRIEAGIQTPISVEPGDTVTWLTTQGFEITTYDDLSIGLNCESDHAVVCPRIKAVIQTSVRVDPANTVSSLPIQCRKIPAHQNLPIGLQR</sequence>
<protein>
    <submittedName>
        <fullName evidence="2">Uncharacterized protein</fullName>
    </submittedName>
</protein>
<dbReference type="EMBL" id="VSSQ01075164">
    <property type="protein sequence ID" value="MPN25841.1"/>
    <property type="molecule type" value="Genomic_DNA"/>
</dbReference>
<name>A0A645GFX9_9ZZZZ</name>
<evidence type="ECO:0000313" key="2">
    <source>
        <dbReference type="EMBL" id="MPN25841.1"/>
    </source>
</evidence>
<proteinExistence type="predicted"/>
<gene>
    <name evidence="2" type="ORF">SDC9_173257</name>
</gene>